<gene>
    <name evidence="2" type="ORF">Ahu01nite_000730</name>
</gene>
<sequence length="58" mass="6793">MPSDERSTEALRKVAIYGKVIPYRARMRHELRREPAKISSERRRIRPGPFVEEAEGGR</sequence>
<evidence type="ECO:0000256" key="1">
    <source>
        <dbReference type="SAM" id="MobiDB-lite"/>
    </source>
</evidence>
<organism evidence="2 3">
    <name type="scientific">Winogradskya humida</name>
    <dbReference type="NCBI Taxonomy" id="113566"/>
    <lineage>
        <taxon>Bacteria</taxon>
        <taxon>Bacillati</taxon>
        <taxon>Actinomycetota</taxon>
        <taxon>Actinomycetes</taxon>
        <taxon>Micromonosporales</taxon>
        <taxon>Micromonosporaceae</taxon>
        <taxon>Winogradskya</taxon>
    </lineage>
</organism>
<accession>A0ABQ3ZEG6</accession>
<keyword evidence="3" id="KW-1185">Reference proteome</keyword>
<evidence type="ECO:0000313" key="3">
    <source>
        <dbReference type="Proteomes" id="UP000603200"/>
    </source>
</evidence>
<dbReference type="EMBL" id="BOMN01000001">
    <property type="protein sequence ID" value="GIE16971.1"/>
    <property type="molecule type" value="Genomic_DNA"/>
</dbReference>
<proteinExistence type="predicted"/>
<feature type="region of interest" description="Disordered" evidence="1">
    <location>
        <begin position="34"/>
        <end position="58"/>
    </location>
</feature>
<dbReference type="Proteomes" id="UP000603200">
    <property type="component" value="Unassembled WGS sequence"/>
</dbReference>
<name>A0ABQ3ZEG6_9ACTN</name>
<reference evidence="2 3" key="1">
    <citation type="submission" date="2021-01" db="EMBL/GenBank/DDBJ databases">
        <title>Whole genome shotgun sequence of Actinoplanes humidus NBRC 14915.</title>
        <authorList>
            <person name="Komaki H."/>
            <person name="Tamura T."/>
        </authorList>
    </citation>
    <scope>NUCLEOTIDE SEQUENCE [LARGE SCALE GENOMIC DNA]</scope>
    <source>
        <strain evidence="2 3">NBRC 14915</strain>
    </source>
</reference>
<protein>
    <submittedName>
        <fullName evidence="2">Uncharacterized protein</fullName>
    </submittedName>
</protein>
<comment type="caution">
    <text evidence="2">The sequence shown here is derived from an EMBL/GenBank/DDBJ whole genome shotgun (WGS) entry which is preliminary data.</text>
</comment>
<evidence type="ECO:0000313" key="2">
    <source>
        <dbReference type="EMBL" id="GIE16971.1"/>
    </source>
</evidence>